<organism evidence="4 5">
    <name type="scientific">Spinacia oleracea</name>
    <name type="common">Spinach</name>
    <dbReference type="NCBI Taxonomy" id="3562"/>
    <lineage>
        <taxon>Eukaryota</taxon>
        <taxon>Viridiplantae</taxon>
        <taxon>Streptophyta</taxon>
        <taxon>Embryophyta</taxon>
        <taxon>Tracheophyta</taxon>
        <taxon>Spermatophyta</taxon>
        <taxon>Magnoliopsida</taxon>
        <taxon>eudicotyledons</taxon>
        <taxon>Gunneridae</taxon>
        <taxon>Pentapetalae</taxon>
        <taxon>Caryophyllales</taxon>
        <taxon>Chenopodiaceae</taxon>
        <taxon>Chenopodioideae</taxon>
        <taxon>Anserineae</taxon>
        <taxon>Spinacia</taxon>
    </lineage>
</organism>
<dbReference type="GO" id="GO:0004497">
    <property type="term" value="F:monooxygenase activity"/>
    <property type="evidence" value="ECO:0000318"/>
    <property type="project" value="GO_Central"/>
</dbReference>
<dbReference type="PANTHER" id="PTHR47945">
    <property type="entry name" value="CYTOCHROME P450 84A1-RELATED"/>
    <property type="match status" value="1"/>
</dbReference>
<evidence type="ECO:0000313" key="4">
    <source>
        <dbReference type="Proteomes" id="UP000813463"/>
    </source>
</evidence>
<keyword evidence="1 2" id="KW-0479">Metal-binding</keyword>
<reference evidence="4" key="1">
    <citation type="journal article" date="2021" name="Nat. Commun.">
        <title>Genomic analyses provide insights into spinach domestication and the genetic basis of agronomic traits.</title>
        <authorList>
            <person name="Cai X."/>
            <person name="Sun X."/>
            <person name="Xu C."/>
            <person name="Sun H."/>
            <person name="Wang X."/>
            <person name="Ge C."/>
            <person name="Zhang Z."/>
            <person name="Wang Q."/>
            <person name="Fei Z."/>
            <person name="Jiao C."/>
            <person name="Wang Q."/>
        </authorList>
    </citation>
    <scope>NUCLEOTIDE SEQUENCE [LARGE SCALE GENOMIC DNA]</scope>
    <source>
        <strain evidence="4">cv. Varoflay</strain>
    </source>
</reference>
<dbReference type="CDD" id="cd11072">
    <property type="entry name" value="CYP71-like"/>
    <property type="match status" value="1"/>
</dbReference>
<sequence>MHEQLGVVLNSTLMVLLAPTLVVLILGIISRLRRKPYPPGPRGLPIIGNLMMADQLNHRGLAKLAQSYGGLFHLKMGFVHMMVVSSPEVARQVLQVQDNIFSNRPETIAINYLTYGGADFVFAHCGPFWRMMRKLSVMRLFSRKRTETWQSVRDEVDHIVKVLSGRVGSPVNIGEHVFNLTKNVIYRAALGTKMSDGQDKFLAVLQELSQLFGALNIADYIPLLKWADPNGLSDRLVKARSTLGGFIDPIIDDHLKKKKAVNGHVKQENKVEDDFDIVDELLNFYTEDDKVHQQDSQDIKLTRNNIKAIIMDITFGATETVAWTIEWAITELLSNPEYMDRVQQELTRVVGLNRRVEESDLDKLPFFKCCMKETLRLHPPIPLLLHATSNDAIIGGQYYIPKQSQVLVNTWAIGRDPNSWSDPDRFKPERFLDESAPEIKGKDFEFIPFGSGRRSCPGMGLALFTLEICAVNLLHCFTWELPDGMKPSELNMDETFGLTISKMSRLVAVPSHRLLCPLNS</sequence>
<dbReference type="Proteomes" id="UP000813463">
    <property type="component" value="Chromosome 3"/>
</dbReference>
<comment type="similarity">
    <text evidence="2">Belongs to the cytochrome P450 family.</text>
</comment>
<dbReference type="GO" id="GO:0016705">
    <property type="term" value="F:oxidoreductase activity, acting on paired donors, with incorporation or reduction of molecular oxygen"/>
    <property type="evidence" value="ECO:0007669"/>
    <property type="project" value="InterPro"/>
</dbReference>
<dbReference type="Gene3D" id="1.10.630.10">
    <property type="entry name" value="Cytochrome P450"/>
    <property type="match status" value="1"/>
</dbReference>
<dbReference type="Pfam" id="PF00067">
    <property type="entry name" value="p450"/>
    <property type="match status" value="1"/>
</dbReference>
<dbReference type="PANTHER" id="PTHR47945:SF5">
    <property type="entry name" value="CYTOCHROME P450 84A1-RELATED"/>
    <property type="match status" value="1"/>
</dbReference>
<dbReference type="PRINTS" id="PR00463">
    <property type="entry name" value="EP450I"/>
</dbReference>
<dbReference type="InterPro" id="IPR002401">
    <property type="entry name" value="Cyt_P450_E_grp-I"/>
</dbReference>
<dbReference type="RefSeq" id="XP_021855644.2">
    <property type="nucleotide sequence ID" value="XM_021999952.2"/>
</dbReference>
<keyword evidence="1 2" id="KW-0349">Heme</keyword>
<evidence type="ECO:0000256" key="1">
    <source>
        <dbReference type="PIRSR" id="PIRSR602401-1"/>
    </source>
</evidence>
<reference evidence="5" key="2">
    <citation type="submission" date="2025-08" db="UniProtKB">
        <authorList>
            <consortium name="RefSeq"/>
        </authorList>
    </citation>
    <scope>IDENTIFICATION</scope>
    <source>
        <tissue evidence="5">Leaf</tissue>
    </source>
</reference>
<keyword evidence="3" id="KW-0472">Membrane</keyword>
<comment type="cofactor">
    <cofactor evidence="1">
        <name>heme</name>
        <dbReference type="ChEBI" id="CHEBI:30413"/>
    </cofactor>
</comment>
<dbReference type="InterPro" id="IPR001128">
    <property type="entry name" value="Cyt_P450"/>
</dbReference>
<dbReference type="PROSITE" id="PS00086">
    <property type="entry name" value="CYTOCHROME_P450"/>
    <property type="match status" value="1"/>
</dbReference>
<dbReference type="GeneID" id="110794977"/>
<keyword evidence="3" id="KW-1133">Transmembrane helix</keyword>
<keyword evidence="2" id="KW-0560">Oxidoreductase</keyword>
<dbReference type="GO" id="GO:0005506">
    <property type="term" value="F:iron ion binding"/>
    <property type="evidence" value="ECO:0007669"/>
    <property type="project" value="InterPro"/>
</dbReference>
<protein>
    <submittedName>
        <fullName evidence="5">Cytochrome P450 84A1</fullName>
    </submittedName>
</protein>
<keyword evidence="3" id="KW-0812">Transmembrane</keyword>
<proteinExistence type="inferred from homology"/>
<keyword evidence="4" id="KW-1185">Reference proteome</keyword>
<dbReference type="GO" id="GO:0020037">
    <property type="term" value="F:heme binding"/>
    <property type="evidence" value="ECO:0007669"/>
    <property type="project" value="InterPro"/>
</dbReference>
<dbReference type="InterPro" id="IPR053062">
    <property type="entry name" value="CYP450_84A"/>
</dbReference>
<gene>
    <name evidence="5" type="primary">LOC110794977</name>
</gene>
<feature type="transmembrane region" description="Helical" evidence="3">
    <location>
        <begin position="12"/>
        <end position="32"/>
    </location>
</feature>
<dbReference type="AlphaFoldDB" id="A0A9R0IU78"/>
<keyword evidence="1 2" id="KW-0408">Iron</keyword>
<dbReference type="PRINTS" id="PR00385">
    <property type="entry name" value="P450"/>
</dbReference>
<evidence type="ECO:0000256" key="2">
    <source>
        <dbReference type="RuleBase" id="RU000461"/>
    </source>
</evidence>
<keyword evidence="2" id="KW-0503">Monooxygenase</keyword>
<dbReference type="KEGG" id="soe:110794977"/>
<evidence type="ECO:0000313" key="5">
    <source>
        <dbReference type="RefSeq" id="XP_021855644.2"/>
    </source>
</evidence>
<accession>A0A9R0IU78</accession>
<dbReference type="SUPFAM" id="SSF48264">
    <property type="entry name" value="Cytochrome P450"/>
    <property type="match status" value="1"/>
</dbReference>
<evidence type="ECO:0000256" key="3">
    <source>
        <dbReference type="SAM" id="Phobius"/>
    </source>
</evidence>
<feature type="binding site" description="axial binding residue" evidence="1">
    <location>
        <position position="456"/>
    </location>
    <ligand>
        <name>heme</name>
        <dbReference type="ChEBI" id="CHEBI:30413"/>
    </ligand>
    <ligandPart>
        <name>Fe</name>
        <dbReference type="ChEBI" id="CHEBI:18248"/>
    </ligandPart>
</feature>
<dbReference type="InterPro" id="IPR036396">
    <property type="entry name" value="Cyt_P450_sf"/>
</dbReference>
<name>A0A9R0IU78_SPIOL</name>
<dbReference type="InterPro" id="IPR017972">
    <property type="entry name" value="Cyt_P450_CS"/>
</dbReference>